<accession>A0A1V0B0G3</accession>
<proteinExistence type="predicted"/>
<dbReference type="GO" id="GO:0003860">
    <property type="term" value="F:3-hydroxyisobutyryl-CoA hydrolase activity"/>
    <property type="evidence" value="ECO:0007669"/>
    <property type="project" value="UniProtKB-EC"/>
</dbReference>
<dbReference type="Pfam" id="PF16113">
    <property type="entry name" value="ECH_2"/>
    <property type="match status" value="1"/>
</dbReference>
<dbReference type="PANTHER" id="PTHR43176:SF3">
    <property type="entry name" value="3-HYDROXYISOBUTYRYL-COA HYDROLASE, MITOCHONDRIAL"/>
    <property type="match status" value="1"/>
</dbReference>
<dbReference type="GO" id="GO:0005829">
    <property type="term" value="C:cytosol"/>
    <property type="evidence" value="ECO:0007669"/>
    <property type="project" value="TreeGrafter"/>
</dbReference>
<dbReference type="STRING" id="1931241.BVH74_00110"/>
<dbReference type="GO" id="GO:0006574">
    <property type="term" value="P:L-valine catabolic process"/>
    <property type="evidence" value="ECO:0007669"/>
    <property type="project" value="TreeGrafter"/>
</dbReference>
<dbReference type="RefSeq" id="WP_080048104.1">
    <property type="nucleotide sequence ID" value="NZ_CP020100.1"/>
</dbReference>
<dbReference type="SUPFAM" id="SSF52096">
    <property type="entry name" value="ClpP/crotonase"/>
    <property type="match status" value="1"/>
</dbReference>
<gene>
    <name evidence="5" type="ORF">BVH74_00110</name>
</gene>
<evidence type="ECO:0000259" key="4">
    <source>
        <dbReference type="Pfam" id="PF16113"/>
    </source>
</evidence>
<keyword evidence="6" id="KW-1185">Reference proteome</keyword>
<evidence type="ECO:0000256" key="3">
    <source>
        <dbReference type="ARBA" id="ARBA00022801"/>
    </source>
</evidence>
<evidence type="ECO:0000313" key="6">
    <source>
        <dbReference type="Proteomes" id="UP000243488"/>
    </source>
</evidence>
<dbReference type="EC" id="3.1.2.4" evidence="2"/>
<dbReference type="Gene3D" id="3.90.226.10">
    <property type="entry name" value="2-enoyl-CoA Hydratase, Chain A, domain 1"/>
    <property type="match status" value="1"/>
</dbReference>
<dbReference type="Proteomes" id="UP000243488">
    <property type="component" value="Chromosome"/>
</dbReference>
<feature type="domain" description="Enoyl-CoA hydratase/isomerase" evidence="4">
    <location>
        <begin position="16"/>
        <end position="346"/>
    </location>
</feature>
<evidence type="ECO:0000313" key="5">
    <source>
        <dbReference type="EMBL" id="AQZ93264.1"/>
    </source>
</evidence>
<comment type="catalytic activity">
    <reaction evidence="1">
        <text>3-hydroxy-2-methylpropanoyl-CoA + H2O = 3-hydroxy-2-methylpropanoate + CoA + H(+)</text>
        <dbReference type="Rhea" id="RHEA:20888"/>
        <dbReference type="ChEBI" id="CHEBI:11805"/>
        <dbReference type="ChEBI" id="CHEBI:15377"/>
        <dbReference type="ChEBI" id="CHEBI:15378"/>
        <dbReference type="ChEBI" id="CHEBI:57287"/>
        <dbReference type="ChEBI" id="CHEBI:57340"/>
        <dbReference type="EC" id="3.1.2.4"/>
    </reaction>
</comment>
<dbReference type="InterPro" id="IPR045004">
    <property type="entry name" value="ECH_dom"/>
</dbReference>
<dbReference type="NCBIfam" id="NF004127">
    <property type="entry name" value="PRK05617.1"/>
    <property type="match status" value="1"/>
</dbReference>
<reference evidence="5 6" key="1">
    <citation type="submission" date="2017-03" db="EMBL/GenBank/DDBJ databases">
        <title>Complete genome sequence of the novel DNRA strain Pseudomonas sp. S-6-2 isolated from Chinese polluted river sediment. Journal of Biotechnology.</title>
        <authorList>
            <person name="Li J."/>
            <person name="Xiang F."/>
            <person name="Wang L."/>
            <person name="Xi L."/>
            <person name="Liu J."/>
        </authorList>
    </citation>
    <scope>NUCLEOTIDE SEQUENCE [LARGE SCALE GENOMIC DNA]</scope>
    <source>
        <strain evidence="5 6">S-6-2</strain>
    </source>
</reference>
<organism evidence="5 6">
    <name type="scientific">Halopseudomonas phragmitis</name>
    <dbReference type="NCBI Taxonomy" id="1931241"/>
    <lineage>
        <taxon>Bacteria</taxon>
        <taxon>Pseudomonadati</taxon>
        <taxon>Pseudomonadota</taxon>
        <taxon>Gammaproteobacteria</taxon>
        <taxon>Pseudomonadales</taxon>
        <taxon>Pseudomonadaceae</taxon>
        <taxon>Halopseudomonas</taxon>
    </lineage>
</organism>
<dbReference type="InterPro" id="IPR032259">
    <property type="entry name" value="HIBYL-CoA-H"/>
</dbReference>
<protein>
    <recommendedName>
        <fullName evidence="2">3-hydroxyisobutyryl-CoA hydrolase</fullName>
        <ecNumber evidence="2">3.1.2.4</ecNumber>
    </recommendedName>
</protein>
<dbReference type="AlphaFoldDB" id="A0A1V0B0G3"/>
<dbReference type="PANTHER" id="PTHR43176">
    <property type="entry name" value="3-HYDROXYISOBUTYRYL-COA HYDROLASE-RELATED"/>
    <property type="match status" value="1"/>
</dbReference>
<keyword evidence="3" id="KW-0378">Hydrolase</keyword>
<dbReference type="KEGG" id="ppha:BVH74_00110"/>
<dbReference type="CDD" id="cd06558">
    <property type="entry name" value="crotonase-like"/>
    <property type="match status" value="1"/>
</dbReference>
<evidence type="ECO:0000256" key="1">
    <source>
        <dbReference type="ARBA" id="ARBA00001709"/>
    </source>
</evidence>
<sequence length="349" mass="38575">MSESQLPVLAQVRNHIGHLTLNRPAGLNALTLEMVRLLQHQLDRWARDDQVRAVVLRGAGERAFCAGGDIRGLYDQYLAGNSAAIETFFTEEYALDQCIHAYPKPLLALMDGFVLGGGMGLSQGASLRIVTERSRLGMPETGIGYFPDVGGSYFLPRLPGALGIYLGLTGNHIRSDDALYAGLADICLPSECLDQLDQRLDQLNWASQTPEQLAHSLAVSDLPATELASLQPAIDQHFAQPDLPAIQHSLSQEQRPAYRDWAQNTLSTLQARSPIAMAVTLELLRRGRQLELVDCFALELHLDRQWFEHGDIVEGVRALLVDKDKQPRWNPAHIDQLDPARVSAFFEGV</sequence>
<dbReference type="InterPro" id="IPR029045">
    <property type="entry name" value="ClpP/crotonase-like_dom_sf"/>
</dbReference>
<name>A0A1V0B0G3_9GAMM</name>
<evidence type="ECO:0000256" key="2">
    <source>
        <dbReference type="ARBA" id="ARBA00011915"/>
    </source>
</evidence>
<dbReference type="EMBL" id="CP020100">
    <property type="protein sequence ID" value="AQZ93264.1"/>
    <property type="molecule type" value="Genomic_DNA"/>
</dbReference>